<evidence type="ECO:0000313" key="3">
    <source>
        <dbReference type="EMBL" id="KAG7338937.1"/>
    </source>
</evidence>
<accession>A0A9K3P966</accession>
<dbReference type="CDD" id="cd00741">
    <property type="entry name" value="Lipase"/>
    <property type="match status" value="1"/>
</dbReference>
<feature type="region of interest" description="Disordered" evidence="1">
    <location>
        <begin position="1"/>
        <end position="40"/>
    </location>
</feature>
<dbReference type="Pfam" id="PF01764">
    <property type="entry name" value="Lipase_3"/>
    <property type="match status" value="1"/>
</dbReference>
<reference evidence="3" key="2">
    <citation type="submission" date="2021-04" db="EMBL/GenBank/DDBJ databases">
        <authorList>
            <person name="Podell S."/>
        </authorList>
    </citation>
    <scope>NUCLEOTIDE SEQUENCE</scope>
    <source>
        <strain evidence="3">Hildebrandi</strain>
    </source>
</reference>
<name>A0A9K3P966_9STRA</name>
<feature type="compositionally biased region" description="Basic and acidic residues" evidence="1">
    <location>
        <begin position="90"/>
        <end position="101"/>
    </location>
</feature>
<dbReference type="PANTHER" id="PTHR45856:SF11">
    <property type="entry name" value="FUNGAL LIPASE-LIKE DOMAIN-CONTAINING PROTEIN"/>
    <property type="match status" value="1"/>
</dbReference>
<evidence type="ECO:0000313" key="5">
    <source>
        <dbReference type="Proteomes" id="UP000693970"/>
    </source>
</evidence>
<protein>
    <submittedName>
        <fullName evidence="3">Lipase class 3</fullName>
    </submittedName>
</protein>
<dbReference type="InterPro" id="IPR051218">
    <property type="entry name" value="Sec_MonoDiacylglyc_Lipase"/>
</dbReference>
<evidence type="ECO:0000259" key="2">
    <source>
        <dbReference type="Pfam" id="PF01764"/>
    </source>
</evidence>
<evidence type="ECO:0000256" key="1">
    <source>
        <dbReference type="SAM" id="MobiDB-lite"/>
    </source>
</evidence>
<proteinExistence type="predicted"/>
<sequence length="582" mass="64394">MESTKGDQKAASTVIAVKNAPASSSGIETPLHHHLPHHGQRPSLAGFDPFSVNEYAPIAATNRAPLSPHVNAYATNGGRKAFPSVSASQFEKRPQARRDLSPVDAENDARQPPPSPVMYRPAIVSSNLQDTSSVAITTPVRRRKSKTFSLSPRHEREDECQKRKFNYVRRGHRRFKSLEENAGKQMEITAAVATPDPIPISAASGRNLESSSNKSSSGIISDLLELKDKFIQLQIPTLAKPSPTSFLTGKGNEAVRTSYYEPSPFQIEIPSLSEMVEVARLNDFVENYRRMDQNFDLKEFVGQSKIDLQSVKIKEHVPIAQSLAECGDGLTVQGFLSKGSIADDRLEAVIFEGQRYFVVVFRGTTEQQTKLLGSSKTKRQAVSLDLEQDNVEVYRGFKEEYSKLEQDCFALIDNLTEQNPFCDVVFSGYSFGAAMATLAAFRYAMARPMMRVGCFTLASPKVGFTLFRHVVNSLPNLKVIRLEHGQDAKCQGPTVGGWHVGHTLVLNGTLSHPTATQKVEKVVLAYKFATPKQKKFKTTHPDLRNYINTLEEIARLGIPWVKDFANTAGEGVVVNNEARQVV</sequence>
<gene>
    <name evidence="3" type="ORF">IV203_002666</name>
    <name evidence="4" type="ORF">IV203_034606</name>
</gene>
<feature type="domain" description="Fungal lipase-type" evidence="2">
    <location>
        <begin position="358"/>
        <end position="487"/>
    </location>
</feature>
<comment type="caution">
    <text evidence="3">The sequence shown here is derived from an EMBL/GenBank/DDBJ whole genome shotgun (WGS) entry which is preliminary data.</text>
</comment>
<feature type="region of interest" description="Disordered" evidence="1">
    <location>
        <begin position="84"/>
        <end position="120"/>
    </location>
</feature>
<dbReference type="InterPro" id="IPR002921">
    <property type="entry name" value="Fungal_lipase-type"/>
</dbReference>
<evidence type="ECO:0000313" key="4">
    <source>
        <dbReference type="EMBL" id="KAG7359508.1"/>
    </source>
</evidence>
<dbReference type="Proteomes" id="UP000693970">
    <property type="component" value="Unassembled WGS sequence"/>
</dbReference>
<dbReference type="AlphaFoldDB" id="A0A9K3P966"/>
<dbReference type="EMBL" id="JAGRRH010000045">
    <property type="protein sequence ID" value="KAG7338937.1"/>
    <property type="molecule type" value="Genomic_DNA"/>
</dbReference>
<keyword evidence="5" id="KW-1185">Reference proteome</keyword>
<dbReference type="EMBL" id="JAGRRH010000013">
    <property type="protein sequence ID" value="KAG7359508.1"/>
    <property type="molecule type" value="Genomic_DNA"/>
</dbReference>
<organism evidence="3 5">
    <name type="scientific">Nitzschia inconspicua</name>
    <dbReference type="NCBI Taxonomy" id="303405"/>
    <lineage>
        <taxon>Eukaryota</taxon>
        <taxon>Sar</taxon>
        <taxon>Stramenopiles</taxon>
        <taxon>Ochrophyta</taxon>
        <taxon>Bacillariophyta</taxon>
        <taxon>Bacillariophyceae</taxon>
        <taxon>Bacillariophycidae</taxon>
        <taxon>Bacillariales</taxon>
        <taxon>Bacillariaceae</taxon>
        <taxon>Nitzschia</taxon>
    </lineage>
</organism>
<dbReference type="OrthoDB" id="46438at2759"/>
<dbReference type="PANTHER" id="PTHR45856">
    <property type="entry name" value="ALPHA/BETA-HYDROLASES SUPERFAMILY PROTEIN"/>
    <property type="match status" value="1"/>
</dbReference>
<dbReference type="GO" id="GO:0006629">
    <property type="term" value="P:lipid metabolic process"/>
    <property type="evidence" value="ECO:0007669"/>
    <property type="project" value="InterPro"/>
</dbReference>
<reference evidence="3" key="1">
    <citation type="journal article" date="2021" name="Sci. Rep.">
        <title>Diploid genomic architecture of Nitzschia inconspicua, an elite biomass production diatom.</title>
        <authorList>
            <person name="Oliver A."/>
            <person name="Podell S."/>
            <person name="Pinowska A."/>
            <person name="Traller J.C."/>
            <person name="Smith S.R."/>
            <person name="McClure R."/>
            <person name="Beliaev A."/>
            <person name="Bohutskyi P."/>
            <person name="Hill E.A."/>
            <person name="Rabines A."/>
            <person name="Zheng H."/>
            <person name="Allen L.Z."/>
            <person name="Kuo A."/>
            <person name="Grigoriev I.V."/>
            <person name="Allen A.E."/>
            <person name="Hazlebeck D."/>
            <person name="Allen E.E."/>
        </authorList>
    </citation>
    <scope>NUCLEOTIDE SEQUENCE</scope>
    <source>
        <strain evidence="3">Hildebrandi</strain>
    </source>
</reference>